<protein>
    <submittedName>
        <fullName evidence="2">Uma2 family endonuclease</fullName>
    </submittedName>
</protein>
<dbReference type="GO" id="GO:0004519">
    <property type="term" value="F:endonuclease activity"/>
    <property type="evidence" value="ECO:0007669"/>
    <property type="project" value="UniProtKB-KW"/>
</dbReference>
<keyword evidence="2" id="KW-0378">Hydrolase</keyword>
<dbReference type="InterPro" id="IPR012296">
    <property type="entry name" value="Nuclease_put_TT1808"/>
</dbReference>
<proteinExistence type="predicted"/>
<dbReference type="RefSeq" id="WP_212642619.1">
    <property type="nucleotide sequence ID" value="NZ_CP074132.1"/>
</dbReference>
<sequence length="204" mass="22602">MGLLTTEAAPAVGLSRWDYLLGTWRELDVPDGWRAEIIDGNGVVPVAPQSDPHNYIAVRVNRMLGRVLPDDWDVYQTLGIQLPTVERLYMPDLVVMPEDVVLDPSKTPCPADEAELVVEIVSRSSGDTDRREKPWGYAHAPVPLYLLIDAWDGAGPSVTLYEQPGNGRYNHATTVDSGAKIRLPEPFDVELDTSRFPGPDQWPS</sequence>
<evidence type="ECO:0000313" key="2">
    <source>
        <dbReference type="EMBL" id="QUX29794.1"/>
    </source>
</evidence>
<dbReference type="InterPro" id="IPR011335">
    <property type="entry name" value="Restrct_endonuc-II-like"/>
</dbReference>
<organism evidence="2 3">
    <name type="scientific">Nocardiopsis akebiae</name>
    <dbReference type="NCBI Taxonomy" id="2831968"/>
    <lineage>
        <taxon>Bacteria</taxon>
        <taxon>Bacillati</taxon>
        <taxon>Actinomycetota</taxon>
        <taxon>Actinomycetes</taxon>
        <taxon>Streptosporangiales</taxon>
        <taxon>Nocardiopsidaceae</taxon>
        <taxon>Nocardiopsis</taxon>
    </lineage>
</organism>
<keyword evidence="2" id="KW-0255">Endonuclease</keyword>
<name>A0ABX8C5T9_9ACTN</name>
<dbReference type="Pfam" id="PF05685">
    <property type="entry name" value="Uma2"/>
    <property type="match status" value="1"/>
</dbReference>
<keyword evidence="3" id="KW-1185">Reference proteome</keyword>
<dbReference type="PANTHER" id="PTHR35400:SF3">
    <property type="entry name" value="SLL1072 PROTEIN"/>
    <property type="match status" value="1"/>
</dbReference>
<gene>
    <name evidence="2" type="ORF">KGD83_04270</name>
</gene>
<dbReference type="PANTHER" id="PTHR35400">
    <property type="entry name" value="SLR1083 PROTEIN"/>
    <property type="match status" value="1"/>
</dbReference>
<evidence type="ECO:0000259" key="1">
    <source>
        <dbReference type="Pfam" id="PF05685"/>
    </source>
</evidence>
<reference evidence="3" key="1">
    <citation type="submission" date="2021-05" db="EMBL/GenBank/DDBJ databases">
        <title>Direct Submission.</title>
        <authorList>
            <person name="Li K."/>
            <person name="Gao J."/>
        </authorList>
    </citation>
    <scope>NUCLEOTIDE SEQUENCE [LARGE SCALE GENOMIC DNA]</scope>
    <source>
        <strain evidence="3">HDS12</strain>
    </source>
</reference>
<dbReference type="InterPro" id="IPR008538">
    <property type="entry name" value="Uma2"/>
</dbReference>
<accession>A0ABX8C5T9</accession>
<dbReference type="Proteomes" id="UP000678016">
    <property type="component" value="Chromosome"/>
</dbReference>
<dbReference type="Gene3D" id="3.90.1570.10">
    <property type="entry name" value="tt1808, chain A"/>
    <property type="match status" value="1"/>
</dbReference>
<feature type="domain" description="Putative restriction endonuclease" evidence="1">
    <location>
        <begin position="27"/>
        <end position="192"/>
    </location>
</feature>
<keyword evidence="2" id="KW-0540">Nuclease</keyword>
<dbReference type="CDD" id="cd06260">
    <property type="entry name" value="DUF820-like"/>
    <property type="match status" value="1"/>
</dbReference>
<dbReference type="SUPFAM" id="SSF52980">
    <property type="entry name" value="Restriction endonuclease-like"/>
    <property type="match status" value="1"/>
</dbReference>
<dbReference type="EMBL" id="CP074132">
    <property type="protein sequence ID" value="QUX29794.1"/>
    <property type="molecule type" value="Genomic_DNA"/>
</dbReference>
<evidence type="ECO:0000313" key="3">
    <source>
        <dbReference type="Proteomes" id="UP000678016"/>
    </source>
</evidence>